<protein>
    <recommendedName>
        <fullName evidence="4">Ribosomal RNA adenine methylase transferase N-terminal domain-containing protein</fullName>
    </recommendedName>
</protein>
<keyword evidence="6" id="KW-1185">Reference proteome</keyword>
<comment type="caution">
    <text evidence="5">The sequence shown here is derived from an EMBL/GenBank/DDBJ whole genome shotgun (WGS) entry which is preliminary data.</text>
</comment>
<dbReference type="InterPro" id="IPR013216">
    <property type="entry name" value="Methyltransf_11"/>
</dbReference>
<dbReference type="InterPro" id="IPR050508">
    <property type="entry name" value="Methyltransf_Superfamily"/>
</dbReference>
<feature type="domain" description="Ribosomal RNA adenine methylase transferase N-terminal" evidence="4">
    <location>
        <begin position="21"/>
        <end position="167"/>
    </location>
</feature>
<evidence type="ECO:0000256" key="3">
    <source>
        <dbReference type="ARBA" id="ARBA00022691"/>
    </source>
</evidence>
<keyword evidence="1" id="KW-0489">Methyltransferase</keyword>
<dbReference type="InterPro" id="IPR029063">
    <property type="entry name" value="SAM-dependent_MTases_sf"/>
</dbReference>
<dbReference type="Proteomes" id="UP001500363">
    <property type="component" value="Unassembled WGS sequence"/>
</dbReference>
<evidence type="ECO:0000313" key="6">
    <source>
        <dbReference type="Proteomes" id="UP001500363"/>
    </source>
</evidence>
<evidence type="ECO:0000256" key="1">
    <source>
        <dbReference type="ARBA" id="ARBA00022603"/>
    </source>
</evidence>
<reference evidence="5 6" key="1">
    <citation type="journal article" date="2019" name="Int. J. Syst. Evol. Microbiol.">
        <title>The Global Catalogue of Microorganisms (GCM) 10K type strain sequencing project: providing services to taxonomists for standard genome sequencing and annotation.</title>
        <authorList>
            <consortium name="The Broad Institute Genomics Platform"/>
            <consortium name="The Broad Institute Genome Sequencing Center for Infectious Disease"/>
            <person name="Wu L."/>
            <person name="Ma J."/>
        </authorList>
    </citation>
    <scope>NUCLEOTIDE SEQUENCE [LARGE SCALE GENOMIC DNA]</scope>
    <source>
        <strain evidence="5 6">JCM 14303</strain>
    </source>
</reference>
<evidence type="ECO:0000256" key="2">
    <source>
        <dbReference type="ARBA" id="ARBA00022679"/>
    </source>
</evidence>
<organism evidence="5 6">
    <name type="scientific">Kribbella lupini</name>
    <dbReference type="NCBI Taxonomy" id="291602"/>
    <lineage>
        <taxon>Bacteria</taxon>
        <taxon>Bacillati</taxon>
        <taxon>Actinomycetota</taxon>
        <taxon>Actinomycetes</taxon>
        <taxon>Propionibacteriales</taxon>
        <taxon>Kribbellaceae</taxon>
        <taxon>Kribbella</taxon>
    </lineage>
</organism>
<dbReference type="SMART" id="SM00650">
    <property type="entry name" value="rADc"/>
    <property type="match status" value="1"/>
</dbReference>
<gene>
    <name evidence="5" type="ORF">GCM10009741_32160</name>
</gene>
<dbReference type="InterPro" id="IPR020598">
    <property type="entry name" value="rRNA_Ade_methylase_Trfase_N"/>
</dbReference>
<dbReference type="EMBL" id="BAAANC010000002">
    <property type="protein sequence ID" value="GAA1527927.1"/>
    <property type="molecule type" value="Genomic_DNA"/>
</dbReference>
<name>A0ABN2AVI6_9ACTN</name>
<proteinExistence type="predicted"/>
<accession>A0ABN2AVI6</accession>
<dbReference type="PANTHER" id="PTHR42912">
    <property type="entry name" value="METHYLTRANSFERASE"/>
    <property type="match status" value="1"/>
</dbReference>
<dbReference type="Pfam" id="PF08241">
    <property type="entry name" value="Methyltransf_11"/>
    <property type="match status" value="1"/>
</dbReference>
<dbReference type="SUPFAM" id="SSF53335">
    <property type="entry name" value="S-adenosyl-L-methionine-dependent methyltransferases"/>
    <property type="match status" value="1"/>
</dbReference>
<keyword evidence="3" id="KW-0949">S-adenosyl-L-methionine</keyword>
<dbReference type="Gene3D" id="3.40.50.150">
    <property type="entry name" value="Vaccinia Virus protein VP39"/>
    <property type="match status" value="1"/>
</dbReference>
<evidence type="ECO:0000313" key="5">
    <source>
        <dbReference type="EMBL" id="GAA1527927.1"/>
    </source>
</evidence>
<evidence type="ECO:0000259" key="4">
    <source>
        <dbReference type="SMART" id="SM00650"/>
    </source>
</evidence>
<sequence length="248" mass="27515">MEITREVADQYDELPLWSAPFGQLILDRVPLRRGQTILDIGAGTGFLTVELAQRSAARVIAVDPWADAMDVLRRKVEYLGLEDVELVVSDAASLDLPDESVDVVVSNLGINNFANASVVLTECHRVLRPGGHLLISTNLVGHMQEFYDVLREHVDQQALDEHLAHRATIDGTLELLTAAGFEATVDHTAFTWRFADGTALLNHYFIRLGFLDGWLEVADDLTAVEQELNRRGELTLTIPAACFDAIRR</sequence>
<keyword evidence="2" id="KW-0808">Transferase</keyword>
<dbReference type="RefSeq" id="WP_344174890.1">
    <property type="nucleotide sequence ID" value="NZ_BAAANC010000002.1"/>
</dbReference>
<dbReference type="CDD" id="cd02440">
    <property type="entry name" value="AdoMet_MTases"/>
    <property type="match status" value="1"/>
</dbReference>